<dbReference type="PANTHER" id="PTHR42993:SF1">
    <property type="entry name" value="MAOC-LIKE DEHYDRATASE DOMAIN-CONTAINING PROTEIN"/>
    <property type="match status" value="1"/>
</dbReference>
<comment type="similarity">
    <text evidence="1">Belongs to the enoyl-CoA hydratase/isomerase family.</text>
</comment>
<gene>
    <name evidence="3" type="ORF">KHQ06_26875</name>
</gene>
<proteinExistence type="inferred from homology"/>
<accession>A0ABX8D437</accession>
<feature type="domain" description="MaoC-like" evidence="2">
    <location>
        <begin position="64"/>
        <end position="155"/>
    </location>
</feature>
<dbReference type="InterPro" id="IPR002539">
    <property type="entry name" value="MaoC-like_dom"/>
</dbReference>
<evidence type="ECO:0000256" key="1">
    <source>
        <dbReference type="ARBA" id="ARBA00005254"/>
    </source>
</evidence>
<dbReference type="Gene3D" id="3.10.129.10">
    <property type="entry name" value="Hotdog Thioesterase"/>
    <property type="match status" value="1"/>
</dbReference>
<dbReference type="EMBL" id="CP074371">
    <property type="protein sequence ID" value="QVI25150.1"/>
    <property type="molecule type" value="Genomic_DNA"/>
</dbReference>
<organism evidence="3 4">
    <name type="scientific">Nocardia tengchongensis</name>
    <dbReference type="NCBI Taxonomy" id="2055889"/>
    <lineage>
        <taxon>Bacteria</taxon>
        <taxon>Bacillati</taxon>
        <taxon>Actinomycetota</taxon>
        <taxon>Actinomycetes</taxon>
        <taxon>Mycobacteriales</taxon>
        <taxon>Nocardiaceae</taxon>
        <taxon>Nocardia</taxon>
    </lineage>
</organism>
<dbReference type="CDD" id="cd03450">
    <property type="entry name" value="NodN"/>
    <property type="match status" value="1"/>
</dbReference>
<evidence type="ECO:0000313" key="4">
    <source>
        <dbReference type="Proteomes" id="UP000683310"/>
    </source>
</evidence>
<dbReference type="InterPro" id="IPR029069">
    <property type="entry name" value="HotDog_dom_sf"/>
</dbReference>
<evidence type="ECO:0000259" key="2">
    <source>
        <dbReference type="Pfam" id="PF01575"/>
    </source>
</evidence>
<name>A0ABX8D437_9NOCA</name>
<keyword evidence="4" id="KW-1185">Reference proteome</keyword>
<sequence>MLPAGSLERCDGACDPFGEGAGWASEDPFDIGADGLLGSGRCAESAQGGLHDRLRHVPQHLGRASAQVDLFVDATGDHQWIHIDPARAAHGPFGGTIAHGYLTLSLAPVAIAGVLEIRELTAALNYGLNKVRFPAPVPVGAKVRTAVTLNAAQRKSSGIEAIFGLTYEIDGNARPACVADVVVLYP</sequence>
<dbReference type="Pfam" id="PF01575">
    <property type="entry name" value="MaoC_dehydratas"/>
    <property type="match status" value="1"/>
</dbReference>
<dbReference type="SUPFAM" id="SSF54637">
    <property type="entry name" value="Thioesterase/thiol ester dehydrase-isomerase"/>
    <property type="match status" value="1"/>
</dbReference>
<dbReference type="Proteomes" id="UP000683310">
    <property type="component" value="Chromosome"/>
</dbReference>
<dbReference type="PANTHER" id="PTHR42993">
    <property type="entry name" value="MAOC-LIKE DEHYDRATASE DOMAIN-CONTAINING PROTEIN"/>
    <property type="match status" value="1"/>
</dbReference>
<reference evidence="3 4" key="1">
    <citation type="submission" date="2021-04" db="EMBL/GenBank/DDBJ databases">
        <title>Nocardia tengchongensis.</title>
        <authorList>
            <person name="Zhuang k."/>
            <person name="Ran Y."/>
            <person name="Li W."/>
        </authorList>
    </citation>
    <scope>NUCLEOTIDE SEQUENCE [LARGE SCALE GENOMIC DNA]</scope>
    <source>
        <strain evidence="3 4">CFH S0057</strain>
    </source>
</reference>
<dbReference type="InterPro" id="IPR039375">
    <property type="entry name" value="NodN-like"/>
</dbReference>
<protein>
    <submittedName>
        <fullName evidence="3">MaoC family dehydratase</fullName>
    </submittedName>
</protein>
<evidence type="ECO:0000313" key="3">
    <source>
        <dbReference type="EMBL" id="QVI25150.1"/>
    </source>
</evidence>